<feature type="transmembrane region" description="Helical" evidence="6">
    <location>
        <begin position="350"/>
        <end position="370"/>
    </location>
</feature>
<feature type="transmembrane region" description="Helical" evidence="6">
    <location>
        <begin position="417"/>
        <end position="446"/>
    </location>
</feature>
<reference evidence="8 9" key="1">
    <citation type="submission" date="2017-08" db="EMBL/GenBank/DDBJ databases">
        <title>Halovibrio sewagensis sp. nov., isolated from wastewater of high salinity.</title>
        <authorList>
            <person name="Dong X."/>
            <person name="Zhang G."/>
        </authorList>
    </citation>
    <scope>NUCLEOTIDE SEQUENCE [LARGE SCALE GENOMIC DNA]</scope>
    <source>
        <strain evidence="8 9">YL5-2</strain>
    </source>
</reference>
<feature type="transmembrane region" description="Helical" evidence="6">
    <location>
        <begin position="391"/>
        <end position="411"/>
    </location>
</feature>
<evidence type="ECO:0000256" key="4">
    <source>
        <dbReference type="ARBA" id="ARBA00022989"/>
    </source>
</evidence>
<dbReference type="InterPro" id="IPR038766">
    <property type="entry name" value="Membrane_comp_ABC_pdt"/>
</dbReference>
<dbReference type="InterPro" id="IPR003838">
    <property type="entry name" value="ABC3_permease_C"/>
</dbReference>
<dbReference type="GO" id="GO:0005886">
    <property type="term" value="C:plasma membrane"/>
    <property type="evidence" value="ECO:0007669"/>
    <property type="project" value="UniProtKB-SubCell"/>
</dbReference>
<dbReference type="RefSeq" id="WP_095617459.1">
    <property type="nucleotide sequence ID" value="NZ_NSKD01000003.1"/>
</dbReference>
<dbReference type="Pfam" id="PF02687">
    <property type="entry name" value="FtsX"/>
    <property type="match status" value="2"/>
</dbReference>
<protein>
    <submittedName>
        <fullName evidence="8">ABC transporter ATP-binding protein</fullName>
    </submittedName>
</protein>
<evidence type="ECO:0000313" key="9">
    <source>
        <dbReference type="Proteomes" id="UP000218896"/>
    </source>
</evidence>
<feature type="transmembrane region" description="Helical" evidence="6">
    <location>
        <begin position="705"/>
        <end position="724"/>
    </location>
</feature>
<evidence type="ECO:0000256" key="5">
    <source>
        <dbReference type="ARBA" id="ARBA00023136"/>
    </source>
</evidence>
<evidence type="ECO:0000256" key="6">
    <source>
        <dbReference type="SAM" id="Phobius"/>
    </source>
</evidence>
<evidence type="ECO:0000256" key="1">
    <source>
        <dbReference type="ARBA" id="ARBA00004651"/>
    </source>
</evidence>
<feature type="transmembrane region" description="Helical" evidence="6">
    <location>
        <begin position="20"/>
        <end position="41"/>
    </location>
</feature>
<comment type="subcellular location">
    <subcellularLocation>
        <location evidence="1">Cell membrane</location>
        <topology evidence="1">Multi-pass membrane protein</topology>
    </subcellularLocation>
</comment>
<dbReference type="GO" id="GO:0005524">
    <property type="term" value="F:ATP binding"/>
    <property type="evidence" value="ECO:0007669"/>
    <property type="project" value="UniProtKB-KW"/>
</dbReference>
<evidence type="ECO:0000313" key="8">
    <source>
        <dbReference type="EMBL" id="PAU80625.1"/>
    </source>
</evidence>
<accession>A0A2A2F7Q4</accession>
<evidence type="ECO:0000256" key="3">
    <source>
        <dbReference type="ARBA" id="ARBA00022692"/>
    </source>
</evidence>
<keyword evidence="5 6" id="KW-0472">Membrane</keyword>
<proteinExistence type="predicted"/>
<keyword evidence="4 6" id="KW-1133">Transmembrane helix</keyword>
<dbReference type="OrthoDB" id="5292592at2"/>
<dbReference type="PANTHER" id="PTHR30287">
    <property type="entry name" value="MEMBRANE COMPONENT OF PREDICTED ABC SUPERFAMILY METABOLITE UPTAKE TRANSPORTER"/>
    <property type="match status" value="1"/>
</dbReference>
<feature type="transmembrane region" description="Helical" evidence="6">
    <location>
        <begin position="256"/>
        <end position="275"/>
    </location>
</feature>
<comment type="caution">
    <text evidence="8">The sequence shown here is derived from an EMBL/GenBank/DDBJ whole genome shotgun (WGS) entry which is preliminary data.</text>
</comment>
<keyword evidence="3 6" id="KW-0812">Transmembrane</keyword>
<feature type="transmembrane region" description="Helical" evidence="6">
    <location>
        <begin position="789"/>
        <end position="806"/>
    </location>
</feature>
<evidence type="ECO:0000259" key="7">
    <source>
        <dbReference type="Pfam" id="PF02687"/>
    </source>
</evidence>
<feature type="transmembrane region" description="Helical" evidence="6">
    <location>
        <begin position="308"/>
        <end position="330"/>
    </location>
</feature>
<keyword evidence="9" id="KW-1185">Reference proteome</keyword>
<keyword evidence="8" id="KW-0067">ATP-binding</keyword>
<dbReference type="PANTHER" id="PTHR30287:SF1">
    <property type="entry name" value="INNER MEMBRANE PROTEIN"/>
    <property type="match status" value="1"/>
</dbReference>
<feature type="transmembrane region" description="Helical" evidence="6">
    <location>
        <begin position="745"/>
        <end position="769"/>
    </location>
</feature>
<name>A0A2A2F7Q4_9GAMM</name>
<organism evidence="8 9">
    <name type="scientific">Halovibrio salipaludis</name>
    <dbReference type="NCBI Taxonomy" id="2032626"/>
    <lineage>
        <taxon>Bacteria</taxon>
        <taxon>Pseudomonadati</taxon>
        <taxon>Pseudomonadota</taxon>
        <taxon>Gammaproteobacteria</taxon>
        <taxon>Oceanospirillales</taxon>
        <taxon>Halomonadaceae</taxon>
        <taxon>Halovibrio</taxon>
    </lineage>
</organism>
<keyword evidence="8" id="KW-0547">Nucleotide-binding</keyword>
<sequence length="828" mass="90792">MSGLHRLGWLSRRDWRQRDVRVMLASLMVAVGIVATIGLFADHLQRTIMTSATSFLAADRQLASSHPLPEAFRSEAEKRGLATARQISFATMLQGGKDMELVRVRAVDGDYPLRGEVEIQDAPGESRRMVDHGPQEGGIWVNSRLLRLLDVAPGDRVGVGDVRLRITGVLVRSPDAGFDLAALAPRVMMHHADVEAAGVVQPGSRLTYRDLYAGTASQLSGFHEWLEPQLSEGQRWRSVEDGQAGVSDALDRAERFLLLGGSLAVLLAAVAVAVASRQYALGQRDTVALLKTLGLDGRTIGRLYLLRLGLWGLVGTGLGLLLALPLFAVLAHIANRFLEEPVAWQVSPAALLPALVTAFVALFAFAWPPIRRLRRVTAMQVLRAAPGEQGRWVVLDLTVAVVAIFGLLWFYSGEVWLVLALLGGLAALLAVLTLLSAGIVSILGRIRGGNRAWRLALVALYRHRRSGLAQMSVFAMVLMLAATLFLTRSALLEDWHRQLPEDAPNHFLINIAPEKVDAVGDFLEAHGMSFEALYPMVRGRLVRINGEPVRQAVSKHDEIGALNRDLNLTWMAELPSDNRLERGQWWDDTGGEGVSVEAELFEEMGLSMGDELTFRIGGQQVTAPVRSVRSVQWESMRPNFFMVFAPGKLDNLSATWLTSFHLEEGRKGLLNELGRQFPAVSILEVDHFIERIRSIIAQVTRAMEALLSMILVSALLVMAAVVSATLGARQREGALLRTLGARRGLLVGSSMLEFALMGLIAGFLGVLAAELAVWALQYRLFEGSFRLHAELWLVLPAVSALVLALMGRWQLSPVLNVSPMLLLRRLED</sequence>
<dbReference type="Proteomes" id="UP000218896">
    <property type="component" value="Unassembled WGS sequence"/>
</dbReference>
<gene>
    <name evidence="8" type="ORF">CK501_09385</name>
</gene>
<keyword evidence="2" id="KW-1003">Cell membrane</keyword>
<feature type="domain" description="ABC3 transporter permease C-terminal" evidence="7">
    <location>
        <begin position="707"/>
        <end position="812"/>
    </location>
</feature>
<feature type="domain" description="ABC3 transporter permease C-terminal" evidence="7">
    <location>
        <begin position="262"/>
        <end position="376"/>
    </location>
</feature>
<dbReference type="AlphaFoldDB" id="A0A2A2F7Q4"/>
<dbReference type="EMBL" id="NSKD01000003">
    <property type="protein sequence ID" value="PAU80625.1"/>
    <property type="molecule type" value="Genomic_DNA"/>
</dbReference>
<evidence type="ECO:0000256" key="2">
    <source>
        <dbReference type="ARBA" id="ARBA00022475"/>
    </source>
</evidence>